<proteinExistence type="predicted"/>
<accession>B6H731</accession>
<dbReference type="Proteomes" id="UP000000724">
    <property type="component" value="Contig Pc00c16"/>
</dbReference>
<protein>
    <submittedName>
        <fullName evidence="1">Uncharacterized protein</fullName>
    </submittedName>
</protein>
<name>B6H731_PENRW</name>
<evidence type="ECO:0000313" key="2">
    <source>
        <dbReference type="Proteomes" id="UP000000724"/>
    </source>
</evidence>
<dbReference type="HOGENOM" id="CLU_2270194_0_0_1"/>
<sequence>TTTTTTTTVASLTLYLYSRYRVYNILDLRDRKLDFIVFSNYNLYRSGVRFIGRKDVICVKQIKLRRGKSEIICDIFIIPLLSYYDTRSTGPRNPYRDYKDYSI</sequence>
<dbReference type="EMBL" id="AM920431">
    <property type="protein sequence ID" value="CAP92834.1"/>
    <property type="molecule type" value="Genomic_DNA"/>
</dbReference>
<dbReference type="VEuPathDB" id="FungiDB:PCH_Pc16g01640"/>
<evidence type="ECO:0000313" key="1">
    <source>
        <dbReference type="EMBL" id="CAP92834.1"/>
    </source>
</evidence>
<organism evidence="1 2">
    <name type="scientific">Penicillium rubens (strain ATCC 28089 / DSM 1075 / NRRL 1951 / Wisconsin 54-1255)</name>
    <name type="common">Penicillium chrysogenum</name>
    <dbReference type="NCBI Taxonomy" id="500485"/>
    <lineage>
        <taxon>Eukaryota</taxon>
        <taxon>Fungi</taxon>
        <taxon>Dikarya</taxon>
        <taxon>Ascomycota</taxon>
        <taxon>Pezizomycotina</taxon>
        <taxon>Eurotiomycetes</taxon>
        <taxon>Eurotiomycetidae</taxon>
        <taxon>Eurotiales</taxon>
        <taxon>Aspergillaceae</taxon>
        <taxon>Penicillium</taxon>
        <taxon>Penicillium chrysogenum species complex</taxon>
    </lineage>
</organism>
<keyword evidence="2" id="KW-1185">Reference proteome</keyword>
<dbReference type="AlphaFoldDB" id="B6H731"/>
<reference evidence="1 2" key="1">
    <citation type="journal article" date="2008" name="Nat. Biotechnol.">
        <title>Genome sequencing and analysis of the filamentous fungus Penicillium chrysogenum.</title>
        <authorList>
            <person name="van den Berg M.A."/>
            <person name="Albang R."/>
            <person name="Albermann K."/>
            <person name="Badger J.H."/>
            <person name="Daran J.-M."/>
            <person name="Driessen A.J.M."/>
            <person name="Garcia-Estrada C."/>
            <person name="Fedorova N.D."/>
            <person name="Harris D.M."/>
            <person name="Heijne W.H.M."/>
            <person name="Joardar V.S."/>
            <person name="Kiel J.A.K.W."/>
            <person name="Kovalchuk A."/>
            <person name="Martin J.F."/>
            <person name="Nierman W.C."/>
            <person name="Nijland J.G."/>
            <person name="Pronk J.T."/>
            <person name="Roubos J.A."/>
            <person name="van der Klei I.J."/>
            <person name="van Peij N.N.M.E."/>
            <person name="Veenhuis M."/>
            <person name="von Doehren H."/>
            <person name="Wagner C."/>
            <person name="Wortman J.R."/>
            <person name="Bovenberg R.A.L."/>
        </authorList>
    </citation>
    <scope>NUCLEOTIDE SEQUENCE [LARGE SCALE GENOMIC DNA]</scope>
    <source>
        <strain evidence="2">ATCC 28089 / DSM 1075 / NRRL 1951 / Wisconsin 54-1255</strain>
    </source>
</reference>
<gene>
    <name evidence="1" type="ORF">Pc16g01640</name>
    <name evidence="1" type="ORF">PCH_Pc16g01640</name>
</gene>